<accession>A0A8X6TAI8</accession>
<dbReference type="EMBL" id="BMAW01099003">
    <property type="protein sequence ID" value="GFS87754.1"/>
    <property type="molecule type" value="Genomic_DNA"/>
</dbReference>
<sequence length="107" mass="12411">MESIKLTIDRYRGGVPQWLAASGFSIHLFEYTSDRLVFPIGTNLNSLRIITNRKKNNFSSGCMTSYRLNRQDRHNVVKRNVKSSFNETFLADSLDTFRGSLKDRWFG</sequence>
<evidence type="ECO:0000313" key="1">
    <source>
        <dbReference type="EMBL" id="GFS87754.1"/>
    </source>
</evidence>
<dbReference type="Proteomes" id="UP000887013">
    <property type="component" value="Unassembled WGS sequence"/>
</dbReference>
<evidence type="ECO:0000313" key="2">
    <source>
        <dbReference type="Proteomes" id="UP000887013"/>
    </source>
</evidence>
<comment type="caution">
    <text evidence="1">The sequence shown here is derived from an EMBL/GenBank/DDBJ whole genome shotgun (WGS) entry which is preliminary data.</text>
</comment>
<name>A0A8X6TAI8_NEPPI</name>
<protein>
    <submittedName>
        <fullName evidence="1">Uncharacterized protein</fullName>
    </submittedName>
</protein>
<keyword evidence="2" id="KW-1185">Reference proteome</keyword>
<organism evidence="1 2">
    <name type="scientific">Nephila pilipes</name>
    <name type="common">Giant wood spider</name>
    <name type="synonym">Nephila maculata</name>
    <dbReference type="NCBI Taxonomy" id="299642"/>
    <lineage>
        <taxon>Eukaryota</taxon>
        <taxon>Metazoa</taxon>
        <taxon>Ecdysozoa</taxon>
        <taxon>Arthropoda</taxon>
        <taxon>Chelicerata</taxon>
        <taxon>Arachnida</taxon>
        <taxon>Araneae</taxon>
        <taxon>Araneomorphae</taxon>
        <taxon>Entelegynae</taxon>
        <taxon>Araneoidea</taxon>
        <taxon>Nephilidae</taxon>
        <taxon>Nephila</taxon>
    </lineage>
</organism>
<reference evidence="1" key="1">
    <citation type="submission" date="2020-08" db="EMBL/GenBank/DDBJ databases">
        <title>Multicomponent nature underlies the extraordinary mechanical properties of spider dragline silk.</title>
        <authorList>
            <person name="Kono N."/>
            <person name="Nakamura H."/>
            <person name="Mori M."/>
            <person name="Yoshida Y."/>
            <person name="Ohtoshi R."/>
            <person name="Malay A.D."/>
            <person name="Moran D.A.P."/>
            <person name="Tomita M."/>
            <person name="Numata K."/>
            <person name="Arakawa K."/>
        </authorList>
    </citation>
    <scope>NUCLEOTIDE SEQUENCE</scope>
</reference>
<dbReference type="AlphaFoldDB" id="A0A8X6TAI8"/>
<gene>
    <name evidence="1" type="ORF">NPIL_595261</name>
</gene>
<proteinExistence type="predicted"/>